<dbReference type="VEuPathDB" id="FungiDB:FUN_004168"/>
<dbReference type="Gene3D" id="1.10.510.10">
    <property type="entry name" value="Transferase(Phosphotransferase) domain 1"/>
    <property type="match status" value="1"/>
</dbReference>
<dbReference type="PANTHER" id="PTHR32097:SF17">
    <property type="entry name" value="CAMP-BINDING PROTEIN 1-RELATED"/>
    <property type="match status" value="1"/>
</dbReference>
<keyword evidence="1" id="KW-0067">ATP-binding</keyword>
<dbReference type="PROSITE" id="PS50053">
    <property type="entry name" value="UBIQUITIN_2"/>
    <property type="match status" value="1"/>
</dbReference>
<reference evidence="3 4" key="2">
    <citation type="submission" date="2017-10" db="EMBL/GenBank/DDBJ databases">
        <title>Genome analyses suggest a sexual origin of heterokaryosis in a supposedly ancient asexual fungus.</title>
        <authorList>
            <person name="Corradi N."/>
            <person name="Sedzielewska K."/>
            <person name="Noel J."/>
            <person name="Charron P."/>
            <person name="Farinelli L."/>
            <person name="Marton T."/>
            <person name="Kruger M."/>
            <person name="Pelin A."/>
            <person name="Brachmann A."/>
            <person name="Corradi N."/>
        </authorList>
    </citation>
    <scope>NUCLEOTIDE SEQUENCE [LARGE SCALE GENOMIC DNA]</scope>
    <source>
        <strain evidence="3 4">A1</strain>
    </source>
</reference>
<dbReference type="InterPro" id="IPR051324">
    <property type="entry name" value="Stress/Tellurium_Resist"/>
</dbReference>
<dbReference type="SMART" id="SM00213">
    <property type="entry name" value="UBQ"/>
    <property type="match status" value="1"/>
</dbReference>
<dbReference type="GO" id="GO:0004672">
    <property type="term" value="F:protein kinase activity"/>
    <property type="evidence" value="ECO:0007669"/>
    <property type="project" value="InterPro"/>
</dbReference>
<proteinExistence type="predicted"/>
<dbReference type="Gene3D" id="2.60.60.30">
    <property type="entry name" value="sav2460 like domains"/>
    <property type="match status" value="1"/>
</dbReference>
<gene>
    <name evidence="3" type="ORF">RhiirA1_491260</name>
</gene>
<dbReference type="Pfam" id="PF00240">
    <property type="entry name" value="ubiquitin"/>
    <property type="match status" value="1"/>
</dbReference>
<dbReference type="SUPFAM" id="SSF54236">
    <property type="entry name" value="Ubiquitin-like"/>
    <property type="match status" value="1"/>
</dbReference>
<accession>A0A2N0RA00</accession>
<dbReference type="GO" id="GO:0005524">
    <property type="term" value="F:ATP binding"/>
    <property type="evidence" value="ECO:0007669"/>
    <property type="project" value="UniProtKB-UniRule"/>
</dbReference>
<evidence type="ECO:0000256" key="1">
    <source>
        <dbReference type="PROSITE-ProRule" id="PRU10141"/>
    </source>
</evidence>
<dbReference type="InterPro" id="IPR017441">
    <property type="entry name" value="Protein_kinase_ATP_BS"/>
</dbReference>
<dbReference type="EMBL" id="LLXH01001197">
    <property type="protein sequence ID" value="PKC60127.1"/>
    <property type="molecule type" value="Genomic_DNA"/>
</dbReference>
<sequence>MTSLNEWIDMKIKDGNIDYVEYGEFSNVEKVGEGAFGIINSAYWGSCGIKIAIKALINNSSVDKNIMDEFVKELKNLKKVSFHPNINGFFGISKGESSPRHKPNGFAEEALKNVDVDVLTLKDCVENATFDNLRINDTIVNRKNYEGKVETTRNINTTDGNNKTEEIYVVLLNGQKYAFQYNQVKNISELRKEIKKKLSVDEESKQKLIYKGVELQDQVITPCTLQYYEIEPGSHIQLIIVLYTESIKSLIFDSFWGYPANGTQDYLEGSCLLYIGDVLFRKYDYISAFYPSFPHIKHSGALMDNTNKRGHQRITAKLDKLPPEITQLYFVLSSFKSPTIGHFKAPSFKLIDETQPEPLCSYQLEQAAESQAIIICCISRVGQEITVYKLCHYDLLLTDSFVSHMTNISFSYTQ</sequence>
<comment type="caution">
    <text evidence="3">The sequence shown here is derived from an EMBL/GenBank/DDBJ whole genome shotgun (WGS) entry which is preliminary data.</text>
</comment>
<evidence type="ECO:0000313" key="4">
    <source>
        <dbReference type="Proteomes" id="UP000232688"/>
    </source>
</evidence>
<evidence type="ECO:0000313" key="3">
    <source>
        <dbReference type="EMBL" id="PKC60127.1"/>
    </source>
</evidence>
<dbReference type="Gene3D" id="3.10.20.90">
    <property type="entry name" value="Phosphatidylinositol 3-kinase Catalytic Subunit, Chain A, domain 1"/>
    <property type="match status" value="1"/>
</dbReference>
<dbReference type="PROSITE" id="PS00107">
    <property type="entry name" value="PROTEIN_KINASE_ATP"/>
    <property type="match status" value="1"/>
</dbReference>
<name>A0A2N0RA00_9GLOM</name>
<dbReference type="InterPro" id="IPR011009">
    <property type="entry name" value="Kinase-like_dom_sf"/>
</dbReference>
<dbReference type="InterPro" id="IPR000626">
    <property type="entry name" value="Ubiquitin-like_dom"/>
</dbReference>
<reference evidence="3 4" key="1">
    <citation type="submission" date="2017-10" db="EMBL/GenBank/DDBJ databases">
        <title>Extensive intraspecific genome diversity in a model arbuscular mycorrhizal fungus.</title>
        <authorList>
            <person name="Chen E.C.H."/>
            <person name="Morin E."/>
            <person name="Baudet D."/>
            <person name="Noel J."/>
            <person name="Ndikumana S."/>
            <person name="Charron P."/>
            <person name="St-Onge C."/>
            <person name="Giorgi J."/>
            <person name="Grigoriev I.V."/>
            <person name="Roux C."/>
            <person name="Martin F.M."/>
            <person name="Corradi N."/>
        </authorList>
    </citation>
    <scope>NUCLEOTIDE SEQUENCE [LARGE SCALE GENOMIC DNA]</scope>
    <source>
        <strain evidence="3 4">A1</strain>
    </source>
</reference>
<dbReference type="VEuPathDB" id="FungiDB:RhiirA1_491260"/>
<dbReference type="PANTHER" id="PTHR32097">
    <property type="entry name" value="CAMP-BINDING PROTEIN 1-RELATED"/>
    <property type="match status" value="1"/>
</dbReference>
<feature type="binding site" evidence="1">
    <location>
        <position position="54"/>
    </location>
    <ligand>
        <name>ATP</name>
        <dbReference type="ChEBI" id="CHEBI:30616"/>
    </ligand>
</feature>
<dbReference type="SUPFAM" id="SSF56112">
    <property type="entry name" value="Protein kinase-like (PK-like)"/>
    <property type="match status" value="1"/>
</dbReference>
<organism evidence="3 4">
    <name type="scientific">Rhizophagus irregularis</name>
    <dbReference type="NCBI Taxonomy" id="588596"/>
    <lineage>
        <taxon>Eukaryota</taxon>
        <taxon>Fungi</taxon>
        <taxon>Fungi incertae sedis</taxon>
        <taxon>Mucoromycota</taxon>
        <taxon>Glomeromycotina</taxon>
        <taxon>Glomeromycetes</taxon>
        <taxon>Glomerales</taxon>
        <taxon>Glomeraceae</taxon>
        <taxon>Rhizophagus</taxon>
    </lineage>
</organism>
<dbReference type="InterPro" id="IPR001245">
    <property type="entry name" value="Ser-Thr/Tyr_kinase_cat_dom"/>
</dbReference>
<dbReference type="Pfam" id="PF07714">
    <property type="entry name" value="PK_Tyr_Ser-Thr"/>
    <property type="match status" value="1"/>
</dbReference>
<dbReference type="Proteomes" id="UP000232688">
    <property type="component" value="Unassembled WGS sequence"/>
</dbReference>
<dbReference type="CDD" id="cd17039">
    <property type="entry name" value="Ubl_ubiquitin_like"/>
    <property type="match status" value="1"/>
</dbReference>
<protein>
    <recommendedName>
        <fullName evidence="2">Ubiquitin-like domain-containing protein</fullName>
    </recommendedName>
</protein>
<dbReference type="AlphaFoldDB" id="A0A2N0RA00"/>
<dbReference type="InterPro" id="IPR029071">
    <property type="entry name" value="Ubiquitin-like_domsf"/>
</dbReference>
<evidence type="ECO:0000259" key="2">
    <source>
        <dbReference type="PROSITE" id="PS50053"/>
    </source>
</evidence>
<dbReference type="Pfam" id="PF02342">
    <property type="entry name" value="TerD"/>
    <property type="match status" value="1"/>
</dbReference>
<keyword evidence="1" id="KW-0547">Nucleotide-binding</keyword>
<feature type="domain" description="Ubiquitin-like" evidence="2">
    <location>
        <begin position="165"/>
        <end position="240"/>
    </location>
</feature>
<dbReference type="InterPro" id="IPR003325">
    <property type="entry name" value="TerD"/>
</dbReference>